<dbReference type="Gene3D" id="2.60.40.10">
    <property type="entry name" value="Immunoglobulins"/>
    <property type="match status" value="1"/>
</dbReference>
<sequence>MKTLASRKSLWMLLFIVIFWVSFTVFRNPVKLRTMFNLPVSFNRWNLVMGPSCPAVPLNLPVSPKETELRIREVLEKLDKQIPPRPFTHLNYTTSATHSTATILNPRDTYCVGDQLDILVEARDHLGNRKGYGGDFLRARIFSPALKAGASGKVTDFNNGTYLISFTLFWEGPVSLSILLMHPSEGVSALWRARKQGYDRVIFSGQFVSGASQVHTECALVLNSSVELCQYLDAQDQEAFYCVKPPNVPCAALTYMQSKNKNVSYLSQQERSLFERSNIAVEIMGKSNVISVSKCNTDAAPVKEKCKLGMVSAIPSGHVWKNAWTPASCSLAPIKMKDCLRGKFIHLMGDSTIRQWMEYFKSKVNTLRSVDLHESGKLQRQLAVDLDEKISIQWQKHGYPLIGSLIYSVKEIENIARIIDRTGGEKNTVIVISLGQHFRPFPIDLFIRRALNVHKALQRLLLRSPDTMVVLKTENTRELNSDVERFSDFHGYTQYLALKDIFQDLNVGVIDAWDMTVAYGINNVHPPEDVVRSQINIFLNYIC</sequence>
<dbReference type="InterPro" id="IPR013783">
    <property type="entry name" value="Ig-like_fold"/>
</dbReference>
<proteinExistence type="inferred from homology"/>
<dbReference type="RefSeq" id="XP_029337050.1">
    <property type="nucleotide sequence ID" value="XM_029481190.1"/>
</dbReference>
<dbReference type="Proteomes" id="UP000515126">
    <property type="component" value="Chromosome 9"/>
</dbReference>
<dbReference type="RefSeq" id="XP_029337048.1">
    <property type="nucleotide sequence ID" value="XM_029481188.1"/>
</dbReference>
<keyword evidence="3" id="KW-1185">Reference proteome</keyword>
<evidence type="ECO:0000313" key="7">
    <source>
        <dbReference type="RefSeq" id="XP_029337051.1"/>
    </source>
</evidence>
<evidence type="ECO:0000313" key="6">
    <source>
        <dbReference type="RefSeq" id="XP_029337050.1"/>
    </source>
</evidence>
<feature type="domain" description="NXPE C-terminal" evidence="2">
    <location>
        <begin position="324"/>
        <end position="543"/>
    </location>
</feature>
<name>A0A6P7RKN8_MUSCR</name>
<evidence type="ECO:0000313" key="3">
    <source>
        <dbReference type="Proteomes" id="UP000515126"/>
    </source>
</evidence>
<evidence type="ECO:0000259" key="2">
    <source>
        <dbReference type="Pfam" id="PF24536"/>
    </source>
</evidence>
<evidence type="ECO:0000313" key="5">
    <source>
        <dbReference type="RefSeq" id="XP_029337049.1"/>
    </source>
</evidence>
<dbReference type="InterPro" id="IPR014756">
    <property type="entry name" value="Ig_E-set"/>
</dbReference>
<comment type="similarity">
    <text evidence="1">Belongs to the NXPE family.</text>
</comment>
<dbReference type="AlphaFoldDB" id="A0A6P7RKN8"/>
<dbReference type="InterPro" id="IPR026845">
    <property type="entry name" value="NXPH/NXPE"/>
</dbReference>
<dbReference type="GeneID" id="110302096"/>
<evidence type="ECO:0000313" key="4">
    <source>
        <dbReference type="RefSeq" id="XP_029337048.1"/>
    </source>
</evidence>
<dbReference type="RefSeq" id="XP_029337049.1">
    <property type="nucleotide sequence ID" value="XM_029481189.1"/>
</dbReference>
<dbReference type="RefSeq" id="XP_029337051.1">
    <property type="nucleotide sequence ID" value="XM_029481191.1"/>
</dbReference>
<dbReference type="SUPFAM" id="SSF81296">
    <property type="entry name" value="E set domains"/>
    <property type="match status" value="1"/>
</dbReference>
<gene>
    <name evidence="4 5 6 7" type="primary">LOC110302096</name>
</gene>
<dbReference type="InterPro" id="IPR057106">
    <property type="entry name" value="NXPE4_C"/>
</dbReference>
<dbReference type="PANTHER" id="PTHR16165">
    <property type="entry name" value="NXPE FAMILY MEMBER"/>
    <property type="match status" value="1"/>
</dbReference>
<protein>
    <submittedName>
        <fullName evidence="4 5">NXPE family member 4 isoform X1</fullName>
    </submittedName>
</protein>
<evidence type="ECO:0000256" key="1">
    <source>
        <dbReference type="ARBA" id="ARBA00005431"/>
    </source>
</evidence>
<dbReference type="Pfam" id="PF06312">
    <property type="entry name" value="Neurexophilin"/>
    <property type="match status" value="1"/>
</dbReference>
<reference evidence="4 5" key="1">
    <citation type="submission" date="2025-04" db="UniProtKB">
        <authorList>
            <consortium name="RefSeq"/>
        </authorList>
    </citation>
    <scope>IDENTIFICATION</scope>
</reference>
<dbReference type="Pfam" id="PF24536">
    <property type="entry name" value="NXPE4_C"/>
    <property type="match status" value="1"/>
</dbReference>
<accession>A0A6P7RKN8</accession>
<dbReference type="PANTHER" id="PTHR16165:SF27">
    <property type="entry name" value="NXPE FAMILY MEMBER 4"/>
    <property type="match status" value="1"/>
</dbReference>
<organism evidence="3 6">
    <name type="scientific">Mus caroli</name>
    <name type="common">Ryukyu mouse</name>
    <name type="synonym">Ricefield mouse</name>
    <dbReference type="NCBI Taxonomy" id="10089"/>
    <lineage>
        <taxon>Eukaryota</taxon>
        <taxon>Metazoa</taxon>
        <taxon>Chordata</taxon>
        <taxon>Craniata</taxon>
        <taxon>Vertebrata</taxon>
        <taxon>Euteleostomi</taxon>
        <taxon>Mammalia</taxon>
        <taxon>Eutheria</taxon>
        <taxon>Euarchontoglires</taxon>
        <taxon>Glires</taxon>
        <taxon>Rodentia</taxon>
        <taxon>Myomorpha</taxon>
        <taxon>Muroidea</taxon>
        <taxon>Muridae</taxon>
        <taxon>Murinae</taxon>
        <taxon>Mus</taxon>
        <taxon>Mus</taxon>
    </lineage>
</organism>